<dbReference type="OrthoDB" id="6365676at2759"/>
<evidence type="ECO:0000256" key="4">
    <source>
        <dbReference type="ARBA" id="ARBA00022833"/>
    </source>
</evidence>
<dbReference type="PROSITE" id="PS50157">
    <property type="entry name" value="ZINC_FINGER_C2H2_2"/>
    <property type="match status" value="2"/>
</dbReference>
<name>A0A9P3LJ75_9APHY</name>
<dbReference type="GO" id="GO:0000981">
    <property type="term" value="F:DNA-binding transcription factor activity, RNA polymerase II-specific"/>
    <property type="evidence" value="ECO:0007669"/>
    <property type="project" value="TreeGrafter"/>
</dbReference>
<feature type="compositionally biased region" description="Pro residues" evidence="6">
    <location>
        <begin position="179"/>
        <end position="221"/>
    </location>
</feature>
<keyword evidence="9" id="KW-1185">Reference proteome</keyword>
<protein>
    <submittedName>
        <fullName evidence="8">C2H2-type zinc finger protein</fullName>
    </submittedName>
</protein>
<evidence type="ECO:0000259" key="7">
    <source>
        <dbReference type="PROSITE" id="PS50157"/>
    </source>
</evidence>
<dbReference type="PANTHER" id="PTHR14003:SF19">
    <property type="entry name" value="YY2 TRANSCRIPTION FACTOR"/>
    <property type="match status" value="1"/>
</dbReference>
<keyword evidence="1" id="KW-0479">Metal-binding</keyword>
<keyword evidence="3 5" id="KW-0863">Zinc-finger</keyword>
<dbReference type="Gene3D" id="3.30.160.60">
    <property type="entry name" value="Classic Zinc Finger"/>
    <property type="match status" value="2"/>
</dbReference>
<sequence>MSPQREHERPTLPAVRDLFPECFEADQPPRAHLGPRPGDATLDLPPLDPQRRVPARRMTFPLPTAAQPVASDLPRLSPRSEPPYGTARSTSPAGSAPFPAHALAAGQGARNDQPSRGVGRDSGSLRDRFLAPPHDAFSAPGPSSSPLPGAPPIFTRAPPHPLSSASSTGSDRSLHDGPFAPPRAPVARPPSPPRVHGPRLPPRAIPSPPWTRMEPAPPASPAPSAGPSRPRYAYPSFAGPSRPAPGALHGLAHDMHVPGPSPSAPRPLRATRSAASVAAPEPPSAPRRPKKYACTQCGKRFSRPSALKTHMVSHTALKDHACPVPGCGRRYSIKSNLTRHLRAHGAHPHAPAGVHGAPLAMVPAPPLPPAPDAYTPAARAGRTEGTEEGGDSDDAMDGSHAGEDEGGEEQDEVVEEEEGGRKRRRPDERGKPP</sequence>
<feature type="compositionally biased region" description="Acidic residues" evidence="6">
    <location>
        <begin position="404"/>
        <end position="418"/>
    </location>
</feature>
<comment type="caution">
    <text evidence="8">The sequence shown here is derived from an EMBL/GenBank/DDBJ whole genome shotgun (WGS) entry which is preliminary data.</text>
</comment>
<feature type="domain" description="C2H2-type" evidence="7">
    <location>
        <begin position="320"/>
        <end position="349"/>
    </location>
</feature>
<dbReference type="PROSITE" id="PS00028">
    <property type="entry name" value="ZINC_FINGER_C2H2_1"/>
    <property type="match status" value="2"/>
</dbReference>
<dbReference type="AlphaFoldDB" id="A0A9P3LJ75"/>
<dbReference type="SMART" id="SM00355">
    <property type="entry name" value="ZnF_C2H2"/>
    <property type="match status" value="2"/>
</dbReference>
<dbReference type="GO" id="GO:0000978">
    <property type="term" value="F:RNA polymerase II cis-regulatory region sequence-specific DNA binding"/>
    <property type="evidence" value="ECO:0007669"/>
    <property type="project" value="TreeGrafter"/>
</dbReference>
<feature type="region of interest" description="Disordered" evidence="6">
    <location>
        <begin position="344"/>
        <end position="433"/>
    </location>
</feature>
<dbReference type="SUPFAM" id="SSF57667">
    <property type="entry name" value="beta-beta-alpha zinc fingers"/>
    <property type="match status" value="1"/>
</dbReference>
<dbReference type="GO" id="GO:0005667">
    <property type="term" value="C:transcription regulator complex"/>
    <property type="evidence" value="ECO:0007669"/>
    <property type="project" value="TreeGrafter"/>
</dbReference>
<evidence type="ECO:0000313" key="9">
    <source>
        <dbReference type="Proteomes" id="UP000703269"/>
    </source>
</evidence>
<dbReference type="Proteomes" id="UP000703269">
    <property type="component" value="Unassembled WGS sequence"/>
</dbReference>
<feature type="compositionally biased region" description="Low complexity" evidence="6">
    <location>
        <begin position="222"/>
        <end position="231"/>
    </location>
</feature>
<evidence type="ECO:0000256" key="1">
    <source>
        <dbReference type="ARBA" id="ARBA00022723"/>
    </source>
</evidence>
<dbReference type="InterPro" id="IPR036236">
    <property type="entry name" value="Znf_C2H2_sf"/>
</dbReference>
<feature type="compositionally biased region" description="Basic and acidic residues" evidence="6">
    <location>
        <begin position="1"/>
        <end position="10"/>
    </location>
</feature>
<organism evidence="8 9">
    <name type="scientific">Phanerochaete sordida</name>
    <dbReference type="NCBI Taxonomy" id="48140"/>
    <lineage>
        <taxon>Eukaryota</taxon>
        <taxon>Fungi</taxon>
        <taxon>Dikarya</taxon>
        <taxon>Basidiomycota</taxon>
        <taxon>Agaricomycotina</taxon>
        <taxon>Agaricomycetes</taxon>
        <taxon>Polyporales</taxon>
        <taxon>Phanerochaetaceae</taxon>
        <taxon>Phanerochaete</taxon>
    </lineage>
</organism>
<keyword evidence="2" id="KW-0677">Repeat</keyword>
<feature type="region of interest" description="Disordered" evidence="6">
    <location>
        <begin position="1"/>
        <end position="292"/>
    </location>
</feature>
<keyword evidence="4" id="KW-0862">Zinc</keyword>
<evidence type="ECO:0000256" key="6">
    <source>
        <dbReference type="SAM" id="MobiDB-lite"/>
    </source>
</evidence>
<reference evidence="8 9" key="1">
    <citation type="submission" date="2021-08" db="EMBL/GenBank/DDBJ databases">
        <title>Draft Genome Sequence of Phanerochaete sordida strain YK-624.</title>
        <authorList>
            <person name="Mori T."/>
            <person name="Dohra H."/>
            <person name="Suzuki T."/>
            <person name="Kawagishi H."/>
            <person name="Hirai H."/>
        </authorList>
    </citation>
    <scope>NUCLEOTIDE SEQUENCE [LARGE SCALE GENOMIC DNA]</scope>
    <source>
        <strain evidence="8 9">YK-624</strain>
    </source>
</reference>
<gene>
    <name evidence="8" type="ORF">PsYK624_134720</name>
</gene>
<proteinExistence type="predicted"/>
<evidence type="ECO:0000256" key="3">
    <source>
        <dbReference type="ARBA" id="ARBA00022771"/>
    </source>
</evidence>
<dbReference type="GO" id="GO:0008270">
    <property type="term" value="F:zinc ion binding"/>
    <property type="evidence" value="ECO:0007669"/>
    <property type="project" value="UniProtKB-KW"/>
</dbReference>
<feature type="compositionally biased region" description="Low complexity" evidence="6">
    <location>
        <begin position="348"/>
        <end position="362"/>
    </location>
</feature>
<evidence type="ECO:0000256" key="5">
    <source>
        <dbReference type="PROSITE-ProRule" id="PRU00042"/>
    </source>
</evidence>
<accession>A0A9P3LJ75</accession>
<dbReference type="PANTHER" id="PTHR14003">
    <property type="entry name" value="TRANSCRIPTIONAL REPRESSOR PROTEIN YY"/>
    <property type="match status" value="1"/>
</dbReference>
<feature type="compositionally biased region" description="Acidic residues" evidence="6">
    <location>
        <begin position="386"/>
        <end position="396"/>
    </location>
</feature>
<dbReference type="FunFam" id="3.30.160.60:FF:000083">
    <property type="entry name" value="Immunodeficiency virus type I enhancer binding protein 1"/>
    <property type="match status" value="1"/>
</dbReference>
<dbReference type="GO" id="GO:0000785">
    <property type="term" value="C:chromatin"/>
    <property type="evidence" value="ECO:0007669"/>
    <property type="project" value="TreeGrafter"/>
</dbReference>
<feature type="domain" description="C2H2-type" evidence="7">
    <location>
        <begin position="292"/>
        <end position="319"/>
    </location>
</feature>
<dbReference type="InterPro" id="IPR013087">
    <property type="entry name" value="Znf_C2H2_type"/>
</dbReference>
<dbReference type="GO" id="GO:0031519">
    <property type="term" value="C:PcG protein complex"/>
    <property type="evidence" value="ECO:0007669"/>
    <property type="project" value="TreeGrafter"/>
</dbReference>
<dbReference type="Pfam" id="PF00096">
    <property type="entry name" value="zf-C2H2"/>
    <property type="match status" value="2"/>
</dbReference>
<evidence type="ECO:0000313" key="8">
    <source>
        <dbReference type="EMBL" id="GJE97256.1"/>
    </source>
</evidence>
<evidence type="ECO:0000256" key="2">
    <source>
        <dbReference type="ARBA" id="ARBA00022737"/>
    </source>
</evidence>
<dbReference type="EMBL" id="BPQB01000069">
    <property type="protein sequence ID" value="GJE97256.1"/>
    <property type="molecule type" value="Genomic_DNA"/>
</dbReference>